<name>A0A8H3H2X0_9AGAM</name>
<protein>
    <submittedName>
        <fullName evidence="2">Uncharacterized protein</fullName>
    </submittedName>
</protein>
<evidence type="ECO:0000313" key="3">
    <source>
        <dbReference type="Proteomes" id="UP000663888"/>
    </source>
</evidence>
<organism evidence="2 3">
    <name type="scientific">Rhizoctonia solani</name>
    <dbReference type="NCBI Taxonomy" id="456999"/>
    <lineage>
        <taxon>Eukaryota</taxon>
        <taxon>Fungi</taxon>
        <taxon>Dikarya</taxon>
        <taxon>Basidiomycota</taxon>
        <taxon>Agaricomycotina</taxon>
        <taxon>Agaricomycetes</taxon>
        <taxon>Cantharellales</taxon>
        <taxon>Ceratobasidiaceae</taxon>
        <taxon>Rhizoctonia</taxon>
    </lineage>
</organism>
<sequence>EDADVDAITERMKMLELGMWDSVKDMERWNSTKVEPAGIREQDVPDTTMTSPIPDVVPWPPAFSMDSDLDLDLDLDLELSSDLNWDVVMESPITSWSVDMEIDSTLMDVPPTFKVSPGTDRSFSTPSLWGSSTLLKELAPVWTLETYEQDVWMEDSDAFSVAEFENEEMEGVIENAPTEVTVDISGPQTPEIAAEDVRELVEDLEMTWDAVEDSDSDDEATVDEAEADEEAELDALEEEHFAAAADDFLAGLGAELAGN</sequence>
<dbReference type="AlphaFoldDB" id="A0A8H3H2X0"/>
<feature type="region of interest" description="Disordered" evidence="1">
    <location>
        <begin position="211"/>
        <end position="232"/>
    </location>
</feature>
<proteinExistence type="predicted"/>
<evidence type="ECO:0000256" key="1">
    <source>
        <dbReference type="SAM" id="MobiDB-lite"/>
    </source>
</evidence>
<feature type="non-terminal residue" evidence="2">
    <location>
        <position position="1"/>
    </location>
</feature>
<comment type="caution">
    <text evidence="2">The sequence shown here is derived from an EMBL/GenBank/DDBJ whole genome shotgun (WGS) entry which is preliminary data.</text>
</comment>
<dbReference type="EMBL" id="CAJMWX010001292">
    <property type="protein sequence ID" value="CAE6479365.1"/>
    <property type="molecule type" value="Genomic_DNA"/>
</dbReference>
<dbReference type="Proteomes" id="UP000663888">
    <property type="component" value="Unassembled WGS sequence"/>
</dbReference>
<evidence type="ECO:0000313" key="2">
    <source>
        <dbReference type="EMBL" id="CAE6479365.1"/>
    </source>
</evidence>
<reference evidence="2" key="1">
    <citation type="submission" date="2021-01" db="EMBL/GenBank/DDBJ databases">
        <authorList>
            <person name="Kaushik A."/>
        </authorList>
    </citation>
    <scope>NUCLEOTIDE SEQUENCE</scope>
    <source>
        <strain evidence="2">AG4-R118</strain>
    </source>
</reference>
<accession>A0A8H3H2X0</accession>
<gene>
    <name evidence="2" type="ORF">RDB_LOCUS121750</name>
</gene>